<reference evidence="2 3" key="1">
    <citation type="submission" date="2016-07" db="EMBL/GenBank/DDBJ databases">
        <title>Draft genome of Scalindua rubra, obtained from a brine-seawater interface in the Red Sea, sheds light on salt adaptation in anammox bacteria.</title>
        <authorList>
            <person name="Speth D.R."/>
            <person name="Lagkouvardos I."/>
            <person name="Wang Y."/>
            <person name="Qian P.-Y."/>
            <person name="Dutilh B.E."/>
            <person name="Jetten M.S."/>
        </authorList>
    </citation>
    <scope>NUCLEOTIDE SEQUENCE [LARGE SCALE GENOMIC DNA]</scope>
    <source>
        <strain evidence="2">BSI-1</strain>
    </source>
</reference>
<accession>A0A1E3X2E5</accession>
<keyword evidence="1 2" id="KW-0808">Transferase</keyword>
<dbReference type="AlphaFoldDB" id="A0A1E3X2E5"/>
<gene>
    <name evidence="2" type="ORF">SCARUB_05122</name>
</gene>
<dbReference type="SUPFAM" id="SSF52540">
    <property type="entry name" value="P-loop containing nucleoside triphosphate hydrolases"/>
    <property type="match status" value="1"/>
</dbReference>
<dbReference type="GO" id="GO:0008146">
    <property type="term" value="F:sulfotransferase activity"/>
    <property type="evidence" value="ECO:0007669"/>
    <property type="project" value="InterPro"/>
</dbReference>
<organism evidence="2 3">
    <name type="scientific">Candidatus Scalindua rubra</name>
    <dbReference type="NCBI Taxonomy" id="1872076"/>
    <lineage>
        <taxon>Bacteria</taxon>
        <taxon>Pseudomonadati</taxon>
        <taxon>Planctomycetota</taxon>
        <taxon>Candidatus Brocadiia</taxon>
        <taxon>Candidatus Brocadiales</taxon>
        <taxon>Candidatus Scalinduaceae</taxon>
        <taxon>Candidatus Scalindua</taxon>
    </lineage>
</organism>
<name>A0A1E3X2E5_9BACT</name>
<dbReference type="Proteomes" id="UP000094056">
    <property type="component" value="Unassembled WGS sequence"/>
</dbReference>
<sequence>MKKKSYLSNRRLPHFIIAGSMKCGTSSLHMILANHPKIFIPNAEIGFYDIDNHIQHPDFFFYSGAEWYYPRFEEKMNEYLDWYESFFKDAEEDVLLGERSTTYIASERAAERIARLNPKAKIIIMLRDPASRTYSHYWHLVRTGRAIWNFENSLQVMPENLIQRSLYKKTDRTLYEDYTTGEFSFHFV</sequence>
<proteinExistence type="predicted"/>
<dbReference type="InterPro" id="IPR027417">
    <property type="entry name" value="P-loop_NTPase"/>
</dbReference>
<dbReference type="EC" id="2.8.2.-" evidence="2"/>
<evidence type="ECO:0000313" key="2">
    <source>
        <dbReference type="EMBL" id="ODS29775.1"/>
    </source>
</evidence>
<dbReference type="PANTHER" id="PTHR10605">
    <property type="entry name" value="HEPARAN SULFATE SULFOTRANSFERASE"/>
    <property type="match status" value="1"/>
</dbReference>
<dbReference type="EMBL" id="MAYW01000377">
    <property type="protein sequence ID" value="ODS29775.1"/>
    <property type="molecule type" value="Genomic_DNA"/>
</dbReference>
<evidence type="ECO:0000256" key="1">
    <source>
        <dbReference type="ARBA" id="ARBA00022679"/>
    </source>
</evidence>
<evidence type="ECO:0000313" key="3">
    <source>
        <dbReference type="Proteomes" id="UP000094056"/>
    </source>
</evidence>
<dbReference type="InterPro" id="IPR037359">
    <property type="entry name" value="NST/OST"/>
</dbReference>
<dbReference type="Pfam" id="PF13469">
    <property type="entry name" value="Sulfotransfer_3"/>
    <property type="match status" value="1"/>
</dbReference>
<comment type="caution">
    <text evidence="2">The sequence shown here is derived from an EMBL/GenBank/DDBJ whole genome shotgun (WGS) entry which is preliminary data.</text>
</comment>
<dbReference type="PANTHER" id="PTHR10605:SF56">
    <property type="entry name" value="BIFUNCTIONAL HEPARAN SULFATE N-DEACETYLASE_N-SULFOTRANSFERASE"/>
    <property type="match status" value="1"/>
</dbReference>
<dbReference type="Gene3D" id="3.40.50.300">
    <property type="entry name" value="P-loop containing nucleotide triphosphate hydrolases"/>
    <property type="match status" value="1"/>
</dbReference>
<protein>
    <submittedName>
        <fullName evidence="2">Sulfotransferase</fullName>
        <ecNumber evidence="2">2.8.2.-</ecNumber>
    </submittedName>
</protein>